<protein>
    <submittedName>
        <fullName evidence="1 2">Uncharacterized protein</fullName>
    </submittedName>
</protein>
<reference evidence="1 2" key="1">
    <citation type="journal article" date="2010" name="Nature">
        <title>Genome sequence of the palaeopolyploid soybean.</title>
        <authorList>
            <person name="Schmutz J."/>
            <person name="Cannon S.B."/>
            <person name="Schlueter J."/>
            <person name="Ma J."/>
            <person name="Mitros T."/>
            <person name="Nelson W."/>
            <person name="Hyten D.L."/>
            <person name="Song Q."/>
            <person name="Thelen J.J."/>
            <person name="Cheng J."/>
            <person name="Xu D."/>
            <person name="Hellsten U."/>
            <person name="May G.D."/>
            <person name="Yu Y."/>
            <person name="Sakurai T."/>
            <person name="Umezawa T."/>
            <person name="Bhattacharyya M.K."/>
            <person name="Sandhu D."/>
            <person name="Valliyodan B."/>
            <person name="Lindquist E."/>
            <person name="Peto M."/>
            <person name="Grant D."/>
            <person name="Shu S."/>
            <person name="Goodstein D."/>
            <person name="Barry K."/>
            <person name="Futrell-Griggs M."/>
            <person name="Abernathy B."/>
            <person name="Du J."/>
            <person name="Tian Z."/>
            <person name="Zhu L."/>
            <person name="Gill N."/>
            <person name="Joshi T."/>
            <person name="Libault M."/>
            <person name="Sethuraman A."/>
            <person name="Zhang X.-C."/>
            <person name="Shinozaki K."/>
            <person name="Nguyen H.T."/>
            <person name="Wing R.A."/>
            <person name="Cregan P."/>
            <person name="Specht J."/>
            <person name="Grimwood J."/>
            <person name="Rokhsar D."/>
            <person name="Stacey G."/>
            <person name="Shoemaker R.C."/>
            <person name="Jackson S.A."/>
        </authorList>
    </citation>
    <scope>NUCLEOTIDE SEQUENCE [LARGE SCALE GENOMIC DNA]</scope>
    <source>
        <strain evidence="2">cv. Williams 82</strain>
        <tissue evidence="1">Callus</tissue>
    </source>
</reference>
<dbReference type="EnsemblPlants" id="KRH69425">
    <property type="protein sequence ID" value="KRH69425"/>
    <property type="gene ID" value="GLYMA_02G026100"/>
</dbReference>
<dbReference type="EMBL" id="CM000835">
    <property type="protein sequence ID" value="KRH69425.1"/>
    <property type="molecule type" value="Genomic_DNA"/>
</dbReference>
<evidence type="ECO:0000313" key="1">
    <source>
        <dbReference type="EMBL" id="KRH69425.1"/>
    </source>
</evidence>
<gene>
    <name evidence="2" type="primary">LOC100775587</name>
    <name evidence="1" type="ORF">GLYMA_02G026100</name>
</gene>
<dbReference type="Gramene" id="KRH69425">
    <property type="protein sequence ID" value="KRH69425"/>
    <property type="gene ID" value="GLYMA_02G026100"/>
</dbReference>
<dbReference type="Proteomes" id="UP000008827">
    <property type="component" value="Chromosome 2"/>
</dbReference>
<proteinExistence type="predicted"/>
<evidence type="ECO:0000313" key="2">
    <source>
        <dbReference type="EnsemblPlants" id="KRH69425"/>
    </source>
</evidence>
<reference evidence="1" key="3">
    <citation type="submission" date="2018-07" db="EMBL/GenBank/DDBJ databases">
        <title>WGS assembly of Glycine max.</title>
        <authorList>
            <person name="Schmutz J."/>
            <person name="Cannon S."/>
            <person name="Schlueter J."/>
            <person name="Ma J."/>
            <person name="Mitros T."/>
            <person name="Nelson W."/>
            <person name="Hyten D."/>
            <person name="Song Q."/>
            <person name="Thelen J."/>
            <person name="Cheng J."/>
            <person name="Xu D."/>
            <person name="Hellsten U."/>
            <person name="May G."/>
            <person name="Yu Y."/>
            <person name="Sakurai T."/>
            <person name="Umezawa T."/>
            <person name="Bhattacharyya M."/>
            <person name="Sandhu D."/>
            <person name="Valliyodan B."/>
            <person name="Lindquist E."/>
            <person name="Peto M."/>
            <person name="Grant D."/>
            <person name="Shu S."/>
            <person name="Goodstein D."/>
            <person name="Barry K."/>
            <person name="Futrell-Griggs M."/>
            <person name="Abernathy B."/>
            <person name="Du J."/>
            <person name="Tian Z."/>
            <person name="Zhu L."/>
            <person name="Gill N."/>
            <person name="Joshi T."/>
            <person name="Libault M."/>
            <person name="Sethuraman A."/>
            <person name="Zhang X."/>
            <person name="Shinozaki K."/>
            <person name="Nguyen H."/>
            <person name="Wing R."/>
            <person name="Cregan P."/>
            <person name="Specht J."/>
            <person name="Grimwood J."/>
            <person name="Rokhsar D."/>
            <person name="Stacey G."/>
            <person name="Shoemaker R."/>
            <person name="Jackson S."/>
        </authorList>
    </citation>
    <scope>NUCLEOTIDE SEQUENCE</scope>
    <source>
        <tissue evidence="1">Callus</tissue>
    </source>
</reference>
<sequence length="30" mass="3528">MLKLGWCQSAMADARDHVFEMTEKEINIFL</sequence>
<dbReference type="AlphaFoldDB" id="A0A0R0KRI4"/>
<evidence type="ECO:0000313" key="3">
    <source>
        <dbReference type="Proteomes" id="UP000008827"/>
    </source>
</evidence>
<name>A0A0R0KRI4_SOYBN</name>
<organism evidence="1">
    <name type="scientific">Glycine max</name>
    <name type="common">Soybean</name>
    <name type="synonym">Glycine hispida</name>
    <dbReference type="NCBI Taxonomy" id="3847"/>
    <lineage>
        <taxon>Eukaryota</taxon>
        <taxon>Viridiplantae</taxon>
        <taxon>Streptophyta</taxon>
        <taxon>Embryophyta</taxon>
        <taxon>Tracheophyta</taxon>
        <taxon>Spermatophyta</taxon>
        <taxon>Magnoliopsida</taxon>
        <taxon>eudicotyledons</taxon>
        <taxon>Gunneridae</taxon>
        <taxon>Pentapetalae</taxon>
        <taxon>rosids</taxon>
        <taxon>fabids</taxon>
        <taxon>Fabales</taxon>
        <taxon>Fabaceae</taxon>
        <taxon>Papilionoideae</taxon>
        <taxon>50 kb inversion clade</taxon>
        <taxon>NPAAA clade</taxon>
        <taxon>indigoferoid/millettioid clade</taxon>
        <taxon>Phaseoleae</taxon>
        <taxon>Glycine</taxon>
        <taxon>Glycine subgen. Soja</taxon>
    </lineage>
</organism>
<accession>A0A0R0KRI4</accession>
<keyword evidence="3" id="KW-1185">Reference proteome</keyword>
<reference evidence="2" key="2">
    <citation type="submission" date="2018-02" db="UniProtKB">
        <authorList>
            <consortium name="EnsemblPlants"/>
        </authorList>
    </citation>
    <scope>IDENTIFICATION</scope>
    <source>
        <strain evidence="2">Williams 82</strain>
    </source>
</reference>